<dbReference type="InterPro" id="IPR020846">
    <property type="entry name" value="MFS_dom"/>
</dbReference>
<feature type="transmembrane region" description="Helical" evidence="6">
    <location>
        <begin position="203"/>
        <end position="225"/>
    </location>
</feature>
<name>A0A8R2DJW5_BOMMO</name>
<evidence type="ECO:0000259" key="7">
    <source>
        <dbReference type="PROSITE" id="PS50850"/>
    </source>
</evidence>
<dbReference type="PANTHER" id="PTHR23511">
    <property type="entry name" value="SYNAPTIC VESICLE GLYCOPROTEIN 2"/>
    <property type="match status" value="1"/>
</dbReference>
<dbReference type="Proteomes" id="UP000005204">
    <property type="component" value="Unassembled WGS sequence"/>
</dbReference>
<reference evidence="8" key="2">
    <citation type="submission" date="2022-06" db="UniProtKB">
        <authorList>
            <consortium name="EnsemblMetazoa"/>
        </authorList>
    </citation>
    <scope>IDENTIFICATION</scope>
    <source>
        <strain evidence="8">p50T (Dazao)</strain>
    </source>
</reference>
<evidence type="ECO:0000313" key="9">
    <source>
        <dbReference type="Proteomes" id="UP000005204"/>
    </source>
</evidence>
<feature type="transmembrane region" description="Helical" evidence="6">
    <location>
        <begin position="396"/>
        <end position="415"/>
    </location>
</feature>
<organism evidence="8 9">
    <name type="scientific">Bombyx mori</name>
    <name type="common">Silk moth</name>
    <dbReference type="NCBI Taxonomy" id="7091"/>
    <lineage>
        <taxon>Eukaryota</taxon>
        <taxon>Metazoa</taxon>
        <taxon>Ecdysozoa</taxon>
        <taxon>Arthropoda</taxon>
        <taxon>Hexapoda</taxon>
        <taxon>Insecta</taxon>
        <taxon>Pterygota</taxon>
        <taxon>Neoptera</taxon>
        <taxon>Endopterygota</taxon>
        <taxon>Lepidoptera</taxon>
        <taxon>Glossata</taxon>
        <taxon>Ditrysia</taxon>
        <taxon>Bombycoidea</taxon>
        <taxon>Bombycidae</taxon>
        <taxon>Bombycinae</taxon>
        <taxon>Bombyx</taxon>
    </lineage>
</organism>
<feature type="transmembrane region" description="Helical" evidence="6">
    <location>
        <begin position="300"/>
        <end position="318"/>
    </location>
</feature>
<dbReference type="Pfam" id="PF07690">
    <property type="entry name" value="MFS_1"/>
    <property type="match status" value="1"/>
</dbReference>
<feature type="transmembrane region" description="Helical" evidence="6">
    <location>
        <begin position="482"/>
        <end position="501"/>
    </location>
</feature>
<dbReference type="GO" id="GO:0016020">
    <property type="term" value="C:membrane"/>
    <property type="evidence" value="ECO:0007669"/>
    <property type="project" value="UniProtKB-SubCell"/>
</dbReference>
<feature type="transmembrane region" description="Helical" evidence="6">
    <location>
        <begin position="421"/>
        <end position="442"/>
    </location>
</feature>
<dbReference type="SUPFAM" id="SSF103473">
    <property type="entry name" value="MFS general substrate transporter"/>
    <property type="match status" value="1"/>
</dbReference>
<feature type="domain" description="Major facilitator superfamily (MFS) profile" evidence="7">
    <location>
        <begin position="28"/>
        <end position="506"/>
    </location>
</feature>
<proteinExistence type="predicted"/>
<feature type="transmembrane region" description="Helical" evidence="6">
    <location>
        <begin position="454"/>
        <end position="476"/>
    </location>
</feature>
<accession>A0A8R2DJW5</accession>
<feature type="transmembrane region" description="Helical" evidence="6">
    <location>
        <begin position="67"/>
        <end position="86"/>
    </location>
</feature>
<keyword evidence="4 6" id="KW-1133">Transmembrane helix</keyword>
<evidence type="ECO:0000313" key="8">
    <source>
        <dbReference type="EnsemblMetazoa" id="XP_021203080.1"/>
    </source>
</evidence>
<dbReference type="AlphaFoldDB" id="A0A8R2DJW5"/>
<evidence type="ECO:0000256" key="3">
    <source>
        <dbReference type="ARBA" id="ARBA00022692"/>
    </source>
</evidence>
<evidence type="ECO:0000256" key="5">
    <source>
        <dbReference type="ARBA" id="ARBA00023136"/>
    </source>
</evidence>
<dbReference type="Gene3D" id="1.20.1250.20">
    <property type="entry name" value="MFS general substrate transporter like domains"/>
    <property type="match status" value="1"/>
</dbReference>
<feature type="transmembrane region" description="Helical" evidence="6">
    <location>
        <begin position="93"/>
        <end position="113"/>
    </location>
</feature>
<feature type="transmembrane region" description="Helical" evidence="6">
    <location>
        <begin position="368"/>
        <end position="389"/>
    </location>
</feature>
<feature type="transmembrane region" description="Helical" evidence="6">
    <location>
        <begin position="119"/>
        <end position="141"/>
    </location>
</feature>
<reference evidence="9" key="1">
    <citation type="journal article" date="2008" name="Insect Biochem. Mol. Biol.">
        <title>The genome of a lepidopteran model insect, the silkworm Bombyx mori.</title>
        <authorList>
            <consortium name="International Silkworm Genome Consortium"/>
        </authorList>
    </citation>
    <scope>NUCLEOTIDE SEQUENCE [LARGE SCALE GENOMIC DNA]</scope>
    <source>
        <strain evidence="9">p50T</strain>
    </source>
</reference>
<comment type="subcellular location">
    <subcellularLocation>
        <location evidence="1">Membrane</location>
        <topology evidence="1">Multi-pass membrane protein</topology>
    </subcellularLocation>
</comment>
<feature type="transmembrane region" description="Helical" evidence="6">
    <location>
        <begin position="28"/>
        <end position="55"/>
    </location>
</feature>
<evidence type="ECO:0000256" key="2">
    <source>
        <dbReference type="ARBA" id="ARBA00022448"/>
    </source>
</evidence>
<keyword evidence="2" id="KW-0813">Transport</keyword>
<keyword evidence="5 6" id="KW-0472">Membrane</keyword>
<evidence type="ECO:0000256" key="1">
    <source>
        <dbReference type="ARBA" id="ARBA00004141"/>
    </source>
</evidence>
<dbReference type="PROSITE" id="PS50850">
    <property type="entry name" value="MFS"/>
    <property type="match status" value="1"/>
</dbReference>
<dbReference type="InterPro" id="IPR036259">
    <property type="entry name" value="MFS_trans_sf"/>
</dbReference>
<protein>
    <recommendedName>
        <fullName evidence="7">Major facilitator superfamily (MFS) profile domain-containing protein</fullName>
    </recommendedName>
</protein>
<dbReference type="EnsemblMetazoa" id="XM_021347405.2">
    <property type="protein sequence ID" value="XP_021203080.1"/>
    <property type="gene ID" value="LOC101740862"/>
</dbReference>
<feature type="transmembrane region" description="Helical" evidence="6">
    <location>
        <begin position="153"/>
        <end position="174"/>
    </location>
</feature>
<keyword evidence="3 6" id="KW-0812">Transmembrane</keyword>
<sequence length="513" mass="56898">MSESSAADDGSVAFEEALNKTGNGTYNVLLVLTSSLILLGIGMDLFGFTLVVTAACDLHLTVAQKGILTSLPFVGIILASYVWGYVSDTKGRRFTLVIPLLISFALNCISSLANHWLVLGLLKFLSVCFSCAANSVTYTIVGETCVQRVRNKYMLLMTCLLLLAPAVSGVMAYANNFPVLTYPTLKLDFATDLSTIGVVYKPWRLLIIVLALPLGMGALAMFFFYESPKFLFNCGRKDEAMEVLKGIYAINHRTSKNNYKIRLMKIERKTETKSASIWRAVYEQSAPLFREPYLLRSLQLFYIVSVAYITNNSFLIWLPHIMEQVRKSLQANGTRTGNVCELIHTEATGNLSSSDSSENCLGTVEDNVVFTLIISQTIFSLLNFVLSYLPNHRRPVLLTVLSVSAVSGVLINLTPETISSVIFFMMFTCTCLGMGIMASYFVDLYPTSHRGMVTCLSIMVGRSSAFMGINLVGHLIFNYCQLTFYLWSLLVLTSVVAAWFLPPDRHEKLKTSN</sequence>
<dbReference type="GO" id="GO:0022857">
    <property type="term" value="F:transmembrane transporter activity"/>
    <property type="evidence" value="ECO:0007669"/>
    <property type="project" value="InterPro"/>
</dbReference>
<dbReference type="InterPro" id="IPR011701">
    <property type="entry name" value="MFS"/>
</dbReference>
<evidence type="ECO:0000256" key="6">
    <source>
        <dbReference type="SAM" id="Phobius"/>
    </source>
</evidence>
<keyword evidence="9" id="KW-1185">Reference proteome</keyword>
<dbReference type="PANTHER" id="PTHR23511:SF35">
    <property type="entry name" value="MAJOR FACILITATOR SUPERFAMILY (MFS) PROFILE DOMAIN-CONTAINING PROTEIN"/>
    <property type="match status" value="1"/>
</dbReference>
<evidence type="ECO:0000256" key="4">
    <source>
        <dbReference type="ARBA" id="ARBA00022989"/>
    </source>
</evidence>